<accession>A0A3D9INM7</accession>
<name>A0A3D9INM7_9BACL</name>
<evidence type="ECO:0000313" key="2">
    <source>
        <dbReference type="Proteomes" id="UP000256869"/>
    </source>
</evidence>
<dbReference type="EMBL" id="QRDY01000004">
    <property type="protein sequence ID" value="RED63317.1"/>
    <property type="molecule type" value="Genomic_DNA"/>
</dbReference>
<dbReference type="AlphaFoldDB" id="A0A3D9INM7"/>
<organism evidence="1 2">
    <name type="scientific">Cohnella lupini</name>
    <dbReference type="NCBI Taxonomy" id="1294267"/>
    <lineage>
        <taxon>Bacteria</taxon>
        <taxon>Bacillati</taxon>
        <taxon>Bacillota</taxon>
        <taxon>Bacilli</taxon>
        <taxon>Bacillales</taxon>
        <taxon>Paenibacillaceae</taxon>
        <taxon>Cohnella</taxon>
    </lineage>
</organism>
<evidence type="ECO:0008006" key="3">
    <source>
        <dbReference type="Google" id="ProtNLM"/>
    </source>
</evidence>
<comment type="caution">
    <text evidence="1">The sequence shown here is derived from an EMBL/GenBank/DDBJ whole genome shotgun (WGS) entry which is preliminary data.</text>
</comment>
<proteinExistence type="predicted"/>
<protein>
    <recommendedName>
        <fullName evidence="3">DUF2867 domain-containing protein</fullName>
    </recommendedName>
</protein>
<gene>
    <name evidence="1" type="ORF">DFP95_104312</name>
</gene>
<dbReference type="Proteomes" id="UP000256869">
    <property type="component" value="Unassembled WGS sequence"/>
</dbReference>
<sequence>MHILLIFIFVAVIFLLVASILRGRGREQSFEGRRSCHTTACKPRPDLTEAMMHIASLPFLDEHSTVIAAGADDVWLRLGEKLDRFFSRPGMASYARLVGSTDCTASGPRPLAEGSTLPGFRVVVAVPGRELVLEGCHRFSSYALIFRLENVSPGRSRLRAETRAAFPGLAGGLYRLIVIGTGGHVVGMRRLLSSIRLRSE</sequence>
<keyword evidence="2" id="KW-1185">Reference proteome</keyword>
<dbReference type="SUPFAM" id="SSF55961">
    <property type="entry name" value="Bet v1-like"/>
    <property type="match status" value="1"/>
</dbReference>
<reference evidence="1 2" key="1">
    <citation type="submission" date="2018-07" db="EMBL/GenBank/DDBJ databases">
        <title>Genomic Encyclopedia of Type Strains, Phase III (KMG-III): the genomes of soil and plant-associated and newly described type strains.</title>
        <authorList>
            <person name="Whitman W."/>
        </authorList>
    </citation>
    <scope>NUCLEOTIDE SEQUENCE [LARGE SCALE GENOMIC DNA]</scope>
    <source>
        <strain evidence="1 2">CECT 8236</strain>
    </source>
</reference>
<evidence type="ECO:0000313" key="1">
    <source>
        <dbReference type="EMBL" id="RED63317.1"/>
    </source>
</evidence>